<evidence type="ECO:0000256" key="15">
    <source>
        <dbReference type="SAM" id="MobiDB-lite"/>
    </source>
</evidence>
<feature type="compositionally biased region" description="Low complexity" evidence="15">
    <location>
        <begin position="13"/>
        <end position="35"/>
    </location>
</feature>
<keyword evidence="6" id="KW-0732">Signal</keyword>
<evidence type="ECO:0000313" key="16">
    <source>
        <dbReference type="EMBL" id="HDC17505.1"/>
    </source>
</evidence>
<feature type="region of interest" description="Disordered" evidence="15">
    <location>
        <begin position="521"/>
        <end position="542"/>
    </location>
</feature>
<dbReference type="PANTHER" id="PTHR10822:SF4">
    <property type="entry name" value="GLYPICAN-3"/>
    <property type="match status" value="1"/>
</dbReference>
<evidence type="ECO:0000256" key="2">
    <source>
        <dbReference type="ARBA" id="ARBA00010260"/>
    </source>
</evidence>
<accession>A0A480YAB2</accession>
<protein>
    <recommendedName>
        <fullName evidence="3">Glypican-3</fullName>
    </recommendedName>
</protein>
<feature type="region of interest" description="Disordered" evidence="15">
    <location>
        <begin position="1"/>
        <end position="44"/>
    </location>
</feature>
<name>A0A480YAB2_PIG</name>
<reference evidence="16" key="1">
    <citation type="journal article" date="2019" name="PeerJ">
        <title>Genes of the pig, Sus scrofa, reconstructed with EvidentialGene.</title>
        <authorList>
            <person name="Gilbert D.G."/>
        </authorList>
    </citation>
    <scope>NUCLEOTIDE SEQUENCE</scope>
</reference>
<keyword evidence="11 14" id="KW-0357">Heparan sulfate</keyword>
<keyword evidence="8 14" id="KW-0472">Membrane</keyword>
<comment type="subcellular location">
    <subcellularLocation>
        <location evidence="1">Cell membrane</location>
        <topology evidence="1">Lipid-anchor</topology>
        <topology evidence="1">GPI-anchor</topology>
        <orientation evidence="1">Extracellular side</orientation>
    </subcellularLocation>
</comment>
<dbReference type="PROSITE" id="PS01207">
    <property type="entry name" value="GLYPICAN"/>
    <property type="match status" value="1"/>
</dbReference>
<feature type="compositionally biased region" description="Basic and acidic residues" evidence="15">
    <location>
        <begin position="1"/>
        <end position="10"/>
    </location>
</feature>
<keyword evidence="10" id="KW-0325">Glycoprotein</keyword>
<evidence type="ECO:0000256" key="11">
    <source>
        <dbReference type="ARBA" id="ARBA00023207"/>
    </source>
</evidence>
<keyword evidence="5 14" id="KW-0336">GPI-anchor</keyword>
<keyword evidence="4" id="KW-1003">Cell membrane</keyword>
<comment type="function">
    <text evidence="14">Cell surface proteoglycan.</text>
</comment>
<evidence type="ECO:0000256" key="1">
    <source>
        <dbReference type="ARBA" id="ARBA00004471"/>
    </source>
</evidence>
<keyword evidence="7 14" id="KW-0654">Proteoglycan</keyword>
<dbReference type="AlphaFoldDB" id="A0A480YAB2"/>
<evidence type="ECO:0000256" key="9">
    <source>
        <dbReference type="ARBA" id="ARBA00023157"/>
    </source>
</evidence>
<evidence type="ECO:0000256" key="14">
    <source>
        <dbReference type="RuleBase" id="RU003519"/>
    </source>
</evidence>
<dbReference type="EMBL" id="DQIR01076574">
    <property type="protein sequence ID" value="HDA32050.1"/>
    <property type="molecule type" value="Transcribed_RNA"/>
</dbReference>
<evidence type="ECO:0000256" key="10">
    <source>
        <dbReference type="ARBA" id="ARBA00023180"/>
    </source>
</evidence>
<dbReference type="EMBL" id="DQIR01102319">
    <property type="protein sequence ID" value="HDA57795.1"/>
    <property type="molecule type" value="Transcribed_RNA"/>
</dbReference>
<evidence type="ECO:0000256" key="6">
    <source>
        <dbReference type="ARBA" id="ARBA00022729"/>
    </source>
</evidence>
<dbReference type="PANTHER" id="PTHR10822">
    <property type="entry name" value="GLYPICAN"/>
    <property type="match status" value="1"/>
</dbReference>
<evidence type="ECO:0000256" key="13">
    <source>
        <dbReference type="RuleBase" id="RU003518"/>
    </source>
</evidence>
<evidence type="ECO:0000256" key="3">
    <source>
        <dbReference type="ARBA" id="ARBA00014712"/>
    </source>
</evidence>
<comment type="similarity">
    <text evidence="2 13">Belongs to the glypican family.</text>
</comment>
<evidence type="ECO:0000256" key="4">
    <source>
        <dbReference type="ARBA" id="ARBA00022475"/>
    </source>
</evidence>
<evidence type="ECO:0000256" key="7">
    <source>
        <dbReference type="ARBA" id="ARBA00022974"/>
    </source>
</evidence>
<keyword evidence="9" id="KW-1015">Disulfide bond</keyword>
<dbReference type="InterPro" id="IPR019803">
    <property type="entry name" value="Glypican_CS"/>
</dbReference>
<feature type="region of interest" description="Disordered" evidence="15">
    <location>
        <begin position="575"/>
        <end position="595"/>
    </location>
</feature>
<keyword evidence="12 14" id="KW-0449">Lipoprotein</keyword>
<proteinExistence type="inferred from homology"/>
<evidence type="ECO:0000256" key="12">
    <source>
        <dbReference type="ARBA" id="ARBA00023288"/>
    </source>
</evidence>
<dbReference type="Pfam" id="PF01153">
    <property type="entry name" value="Glypican"/>
    <property type="match status" value="1"/>
</dbReference>
<feature type="compositionally biased region" description="Acidic residues" evidence="15">
    <location>
        <begin position="531"/>
        <end position="542"/>
    </location>
</feature>
<dbReference type="GO" id="GO:0005886">
    <property type="term" value="C:plasma membrane"/>
    <property type="evidence" value="ECO:0007669"/>
    <property type="project" value="UniProtKB-SubCell"/>
</dbReference>
<evidence type="ECO:0000256" key="5">
    <source>
        <dbReference type="ARBA" id="ARBA00022622"/>
    </source>
</evidence>
<dbReference type="GO" id="GO:0009966">
    <property type="term" value="P:regulation of signal transduction"/>
    <property type="evidence" value="ECO:0007669"/>
    <property type="project" value="InterPro"/>
</dbReference>
<dbReference type="GO" id="GO:0098552">
    <property type="term" value="C:side of membrane"/>
    <property type="evidence" value="ECO:0007669"/>
    <property type="project" value="UniProtKB-KW"/>
</dbReference>
<sequence>MKEFERERRLLQRRPLPGLPSPGTALAPAATLPRSPRSPRSRMAGTVRTACLVVAMLLSLDCPGQAQPPPPPDATCHQVRSFFQRLQPGLKWVPETPVPGSDLQVCLPKGPTCCSRKMEEKYQLTARLNMEQLLQSASMELKFLIIQNAAVFQEAFEIVVRHAKNYTNAMFKNNYPSLTPQAFEFVGEFFTDVSLYILGSDINVDDMVNELFDSLFPVIYTQLMNPGLPESALDINECLRGARRDLKVFGNFPKLIMTQVSKSLQVTRIFLQALNLGIEVINTTDHLKFSKDCGRMLTRMWYCSYCQGLMMVKPCGGYCNVVMQGCMAGVVEIDKYWREYILSLEELVNGMYRIYDMENVLLGLFSTIHDSIQYVQKNGGKLATTIGKLCAHSQQRQYRSAYYPEDLFIDKKVLKVAHVEHEETLSSRRRELIQKLKSFISFYSALPGYICSHSPVAENDTLCWNGQELVERYSQKAARNGMKNQFNLHELKMKGPEPVVSQIIDKLKHINQLLRTMSVPKGRVPDKNLDEEGLESGDCGDDEDECIGGSGDGMMKVKNQLRFLAELAYDLDMDDAPGSKQQANEKDNELAASHNLGNGHSAPKVLPSFAVSVLCYFLLVH</sequence>
<evidence type="ECO:0000256" key="8">
    <source>
        <dbReference type="ARBA" id="ARBA00023136"/>
    </source>
</evidence>
<organism evidence="16">
    <name type="scientific">Sus scrofa</name>
    <name type="common">Pig</name>
    <dbReference type="NCBI Taxonomy" id="9823"/>
    <lineage>
        <taxon>Eukaryota</taxon>
        <taxon>Metazoa</taxon>
        <taxon>Chordata</taxon>
        <taxon>Craniata</taxon>
        <taxon>Vertebrata</taxon>
        <taxon>Euteleostomi</taxon>
        <taxon>Mammalia</taxon>
        <taxon>Eutheria</taxon>
        <taxon>Laurasiatheria</taxon>
        <taxon>Artiodactyla</taxon>
        <taxon>Suina</taxon>
        <taxon>Suidae</taxon>
        <taxon>Sus</taxon>
    </lineage>
</organism>
<dbReference type="InterPro" id="IPR001863">
    <property type="entry name" value="Glypican"/>
</dbReference>
<dbReference type="EMBL" id="DQIR01262027">
    <property type="protein sequence ID" value="HDC17505.1"/>
    <property type="molecule type" value="Transcribed_RNA"/>
</dbReference>